<evidence type="ECO:0000259" key="7">
    <source>
        <dbReference type="PROSITE" id="PS51755"/>
    </source>
</evidence>
<reference evidence="8 9" key="1">
    <citation type="submission" date="2018-01" db="EMBL/GenBank/DDBJ databases">
        <title>A novel member of the phylum Bacteroidetes isolated from glacier ice.</title>
        <authorList>
            <person name="Liu Q."/>
            <person name="Xin Y.-H."/>
        </authorList>
    </citation>
    <scope>NUCLEOTIDE SEQUENCE [LARGE SCALE GENOMIC DNA]</scope>
    <source>
        <strain evidence="8 9">RB1R16</strain>
    </source>
</reference>
<feature type="DNA-binding region" description="OmpR/PhoB-type" evidence="5">
    <location>
        <begin position="133"/>
        <end position="230"/>
    </location>
</feature>
<dbReference type="GO" id="GO:0032993">
    <property type="term" value="C:protein-DNA complex"/>
    <property type="evidence" value="ECO:0007669"/>
    <property type="project" value="TreeGrafter"/>
</dbReference>
<dbReference type="GO" id="GO:0000156">
    <property type="term" value="F:phosphorelay response regulator activity"/>
    <property type="evidence" value="ECO:0007669"/>
    <property type="project" value="TreeGrafter"/>
</dbReference>
<evidence type="ECO:0000256" key="4">
    <source>
        <dbReference type="PROSITE-ProRule" id="PRU00169"/>
    </source>
</evidence>
<evidence type="ECO:0000313" key="9">
    <source>
        <dbReference type="Proteomes" id="UP000239872"/>
    </source>
</evidence>
<proteinExistence type="predicted"/>
<dbReference type="RefSeq" id="WP_105038133.1">
    <property type="nucleotide sequence ID" value="NZ_PPSL01000002.1"/>
</dbReference>
<dbReference type="PROSITE" id="PS51755">
    <property type="entry name" value="OMPR_PHOB"/>
    <property type="match status" value="1"/>
</dbReference>
<dbReference type="PANTHER" id="PTHR48111">
    <property type="entry name" value="REGULATOR OF RPOS"/>
    <property type="match status" value="1"/>
</dbReference>
<dbReference type="InterPro" id="IPR011006">
    <property type="entry name" value="CheY-like_superfamily"/>
</dbReference>
<dbReference type="GO" id="GO:0000976">
    <property type="term" value="F:transcription cis-regulatory region binding"/>
    <property type="evidence" value="ECO:0007669"/>
    <property type="project" value="TreeGrafter"/>
</dbReference>
<dbReference type="SUPFAM" id="SSF52172">
    <property type="entry name" value="CheY-like"/>
    <property type="match status" value="1"/>
</dbReference>
<dbReference type="Gene3D" id="3.40.50.2300">
    <property type="match status" value="1"/>
</dbReference>
<dbReference type="InterPro" id="IPR001789">
    <property type="entry name" value="Sig_transdc_resp-reg_receiver"/>
</dbReference>
<dbReference type="InterPro" id="IPR001867">
    <property type="entry name" value="OmpR/PhoB-type_DNA-bd"/>
</dbReference>
<dbReference type="PROSITE" id="PS50110">
    <property type="entry name" value="RESPONSE_REGULATORY"/>
    <property type="match status" value="1"/>
</dbReference>
<dbReference type="GO" id="GO:0005829">
    <property type="term" value="C:cytosol"/>
    <property type="evidence" value="ECO:0007669"/>
    <property type="project" value="TreeGrafter"/>
</dbReference>
<dbReference type="PANTHER" id="PTHR48111:SF40">
    <property type="entry name" value="PHOSPHATE REGULON TRANSCRIPTIONAL REGULATORY PROTEIN PHOB"/>
    <property type="match status" value="1"/>
</dbReference>
<dbReference type="CDD" id="cd17574">
    <property type="entry name" value="REC_OmpR"/>
    <property type="match status" value="1"/>
</dbReference>
<feature type="modified residue" description="4-aspartylphosphate" evidence="4">
    <location>
        <position position="56"/>
    </location>
</feature>
<evidence type="ECO:0000256" key="1">
    <source>
        <dbReference type="ARBA" id="ARBA00022553"/>
    </source>
</evidence>
<dbReference type="GO" id="GO:0006355">
    <property type="term" value="P:regulation of DNA-templated transcription"/>
    <property type="evidence" value="ECO:0007669"/>
    <property type="project" value="InterPro"/>
</dbReference>
<keyword evidence="9" id="KW-1185">Reference proteome</keyword>
<sequence length="238" mass="27682">MSQPKVKILLVEDDPVLGFVVKDFLQKQNYEVTHCTDSDTAWQQFMKNIYDICLLDVMLPGKKDGIELANNIRKKNENIPIMMLTSKGMDDDKLAGFEVGADDYVIKPYNMHEVLKRIQVFLKRSKKKDQEGPAFFKIGTLDFDYANLTLMNDTEQHQLTQREADLFRYLCMNANRVLKRDEILMNVWGKDDYFLGRSMDVFITKVRKYLKNQTEAKLQTIHGIGFKFVFNAAEAEVE</sequence>
<dbReference type="SMART" id="SM00448">
    <property type="entry name" value="REC"/>
    <property type="match status" value="1"/>
</dbReference>
<dbReference type="OrthoDB" id="9790442at2"/>
<feature type="domain" description="Response regulatory" evidence="6">
    <location>
        <begin position="7"/>
        <end position="122"/>
    </location>
</feature>
<organism evidence="8 9">
    <name type="scientific">Flavipsychrobacter stenotrophus</name>
    <dbReference type="NCBI Taxonomy" id="2077091"/>
    <lineage>
        <taxon>Bacteria</taxon>
        <taxon>Pseudomonadati</taxon>
        <taxon>Bacteroidota</taxon>
        <taxon>Chitinophagia</taxon>
        <taxon>Chitinophagales</taxon>
        <taxon>Chitinophagaceae</taxon>
        <taxon>Flavipsychrobacter</taxon>
    </lineage>
</organism>
<evidence type="ECO:0000313" key="8">
    <source>
        <dbReference type="EMBL" id="PQJ11254.1"/>
    </source>
</evidence>
<dbReference type="InterPro" id="IPR036388">
    <property type="entry name" value="WH-like_DNA-bd_sf"/>
</dbReference>
<keyword evidence="2" id="KW-0902">Two-component regulatory system</keyword>
<evidence type="ECO:0000256" key="3">
    <source>
        <dbReference type="ARBA" id="ARBA00023125"/>
    </source>
</evidence>
<dbReference type="AlphaFoldDB" id="A0A2S7SWZ4"/>
<dbReference type="EMBL" id="PPSL01000002">
    <property type="protein sequence ID" value="PQJ11254.1"/>
    <property type="molecule type" value="Genomic_DNA"/>
</dbReference>
<gene>
    <name evidence="8" type="ORF">CJD36_005465</name>
</gene>
<feature type="domain" description="OmpR/PhoB-type" evidence="7">
    <location>
        <begin position="133"/>
        <end position="230"/>
    </location>
</feature>
<evidence type="ECO:0000256" key="5">
    <source>
        <dbReference type="PROSITE-ProRule" id="PRU01091"/>
    </source>
</evidence>
<dbReference type="Pfam" id="PF00486">
    <property type="entry name" value="Trans_reg_C"/>
    <property type="match status" value="1"/>
</dbReference>
<accession>A0A2S7SWZ4</accession>
<comment type="caution">
    <text evidence="8">The sequence shown here is derived from an EMBL/GenBank/DDBJ whole genome shotgun (WGS) entry which is preliminary data.</text>
</comment>
<evidence type="ECO:0000256" key="2">
    <source>
        <dbReference type="ARBA" id="ARBA00023012"/>
    </source>
</evidence>
<dbReference type="Pfam" id="PF00072">
    <property type="entry name" value="Response_reg"/>
    <property type="match status" value="1"/>
</dbReference>
<dbReference type="Proteomes" id="UP000239872">
    <property type="component" value="Unassembled WGS sequence"/>
</dbReference>
<keyword evidence="1 4" id="KW-0597">Phosphoprotein</keyword>
<dbReference type="SMART" id="SM00862">
    <property type="entry name" value="Trans_reg_C"/>
    <property type="match status" value="1"/>
</dbReference>
<evidence type="ECO:0000259" key="6">
    <source>
        <dbReference type="PROSITE" id="PS50110"/>
    </source>
</evidence>
<dbReference type="InterPro" id="IPR039420">
    <property type="entry name" value="WalR-like"/>
</dbReference>
<dbReference type="CDD" id="cd00383">
    <property type="entry name" value="trans_reg_C"/>
    <property type="match status" value="1"/>
</dbReference>
<dbReference type="Gene3D" id="1.10.10.10">
    <property type="entry name" value="Winged helix-like DNA-binding domain superfamily/Winged helix DNA-binding domain"/>
    <property type="match status" value="1"/>
</dbReference>
<name>A0A2S7SWZ4_9BACT</name>
<keyword evidence="3 5" id="KW-0238">DNA-binding</keyword>
<protein>
    <submittedName>
        <fullName evidence="8">DNA-binding response regulator</fullName>
    </submittedName>
</protein>